<organism evidence="2 3">
    <name type="scientific">Candidatus Acetatifactor stercoripullorum</name>
    <dbReference type="NCBI Taxonomy" id="2838414"/>
    <lineage>
        <taxon>Bacteria</taxon>
        <taxon>Bacillati</taxon>
        <taxon>Bacillota</taxon>
        <taxon>Clostridia</taxon>
        <taxon>Lachnospirales</taxon>
        <taxon>Lachnospiraceae</taxon>
        <taxon>Acetatifactor</taxon>
    </lineage>
</organism>
<evidence type="ECO:0000313" key="2">
    <source>
        <dbReference type="EMBL" id="HIW82334.1"/>
    </source>
</evidence>
<keyword evidence="1" id="KW-0175">Coiled coil</keyword>
<dbReference type="EMBL" id="DXGH01000071">
    <property type="protein sequence ID" value="HIW82334.1"/>
    <property type="molecule type" value="Genomic_DNA"/>
</dbReference>
<dbReference type="GO" id="GO:0051301">
    <property type="term" value="P:cell division"/>
    <property type="evidence" value="ECO:0007669"/>
    <property type="project" value="UniProtKB-KW"/>
</dbReference>
<sequence>MASSKTDTEVIIGGKVFTLSGYESEEYLQKVASYINNKMNEYSKVDSFKRQPLDTQSVLLQLNVADDYFKAKKQISVLEEELAGKEKELYDLKHELISSQIKLENAEKQIKALQAQLNENAKNIVRLETELKEK</sequence>
<dbReference type="RefSeq" id="WP_318704214.1">
    <property type="nucleotide sequence ID" value="NZ_CALWMU010000013.1"/>
</dbReference>
<evidence type="ECO:0000313" key="3">
    <source>
        <dbReference type="Proteomes" id="UP000824265"/>
    </source>
</evidence>
<dbReference type="InterPro" id="IPR053712">
    <property type="entry name" value="Bac_CellDiv_Activator"/>
</dbReference>
<dbReference type="Proteomes" id="UP000824265">
    <property type="component" value="Unassembled WGS sequence"/>
</dbReference>
<dbReference type="Pfam" id="PF05164">
    <property type="entry name" value="ZapA"/>
    <property type="match status" value="1"/>
</dbReference>
<evidence type="ECO:0000256" key="1">
    <source>
        <dbReference type="SAM" id="Coils"/>
    </source>
</evidence>
<keyword evidence="2" id="KW-0132">Cell division</keyword>
<proteinExistence type="predicted"/>
<gene>
    <name evidence="2" type="primary">zapA</name>
    <name evidence="2" type="ORF">H9742_12590</name>
</gene>
<feature type="coiled-coil region" evidence="1">
    <location>
        <begin position="68"/>
        <end position="130"/>
    </location>
</feature>
<dbReference type="InterPro" id="IPR036192">
    <property type="entry name" value="Cell_div_ZapA-like_sf"/>
</dbReference>
<reference evidence="2" key="1">
    <citation type="journal article" date="2021" name="PeerJ">
        <title>Extensive microbial diversity within the chicken gut microbiome revealed by metagenomics and culture.</title>
        <authorList>
            <person name="Gilroy R."/>
            <person name="Ravi A."/>
            <person name="Getino M."/>
            <person name="Pursley I."/>
            <person name="Horton D.L."/>
            <person name="Alikhan N.F."/>
            <person name="Baker D."/>
            <person name="Gharbi K."/>
            <person name="Hall N."/>
            <person name="Watson M."/>
            <person name="Adriaenssens E.M."/>
            <person name="Foster-Nyarko E."/>
            <person name="Jarju S."/>
            <person name="Secka A."/>
            <person name="Antonio M."/>
            <person name="Oren A."/>
            <person name="Chaudhuri R.R."/>
            <person name="La Ragione R."/>
            <person name="Hildebrand F."/>
            <person name="Pallen M.J."/>
        </authorList>
    </citation>
    <scope>NUCLEOTIDE SEQUENCE</scope>
    <source>
        <strain evidence="2">CHK195-6426</strain>
    </source>
</reference>
<protein>
    <submittedName>
        <fullName evidence="2">Cell division protein ZapA</fullName>
    </submittedName>
</protein>
<reference evidence="2" key="2">
    <citation type="submission" date="2021-04" db="EMBL/GenBank/DDBJ databases">
        <authorList>
            <person name="Gilroy R."/>
        </authorList>
    </citation>
    <scope>NUCLEOTIDE SEQUENCE</scope>
    <source>
        <strain evidence="2">CHK195-6426</strain>
    </source>
</reference>
<accession>A0A9D1UC19</accession>
<dbReference type="Gene3D" id="6.10.250.790">
    <property type="match status" value="1"/>
</dbReference>
<dbReference type="SUPFAM" id="SSF102829">
    <property type="entry name" value="Cell division protein ZapA-like"/>
    <property type="match status" value="1"/>
</dbReference>
<dbReference type="AlphaFoldDB" id="A0A9D1UC19"/>
<dbReference type="InterPro" id="IPR007838">
    <property type="entry name" value="Cell_div_ZapA-like"/>
</dbReference>
<comment type="caution">
    <text evidence="2">The sequence shown here is derived from an EMBL/GenBank/DDBJ whole genome shotgun (WGS) entry which is preliminary data.</text>
</comment>
<name>A0A9D1UC19_9FIRM</name>
<keyword evidence="2" id="KW-0131">Cell cycle</keyword>